<proteinExistence type="predicted"/>
<reference evidence="1 2" key="1">
    <citation type="journal article" date="2017" name="Sci. Rep.">
        <title>Characterization and diversity of phages infecting Aeromonas salmonicida subsp. salmonicida.</title>
        <authorList>
            <person name="Vincent A.T."/>
            <person name="Paquet V.E."/>
            <person name="Bernatchez A."/>
            <person name="Tremblay D.M."/>
            <person name="Moineau S."/>
            <person name="Charette S.J."/>
        </authorList>
    </citation>
    <scope>NUCLEOTIDE SEQUENCE [LARGE SCALE GENOMIC DNA]</scope>
</reference>
<protein>
    <submittedName>
        <fullName evidence="1">Uncharacterized protein</fullName>
    </submittedName>
</protein>
<evidence type="ECO:0000313" key="2">
    <source>
        <dbReference type="Proteomes" id="UP000225215"/>
    </source>
</evidence>
<organism evidence="1 2">
    <name type="scientific">Aeromonas phage 65.2</name>
    <dbReference type="NCBI Taxonomy" id="1932896"/>
    <lineage>
        <taxon>Viruses</taxon>
        <taxon>Duplodnaviria</taxon>
        <taxon>Heunggongvirae</taxon>
        <taxon>Uroviricota</taxon>
        <taxon>Caudoviricetes</taxon>
        <taxon>Pantevenvirales</taxon>
        <taxon>Straboviridae</taxon>
        <taxon>Emmerichvirinae</taxon>
        <taxon>Ishigurovirus</taxon>
        <taxon>Ishigurovirus osborne</taxon>
    </lineage>
</organism>
<evidence type="ECO:0000313" key="1">
    <source>
        <dbReference type="EMBL" id="APU01548.1"/>
    </source>
</evidence>
<dbReference type="Proteomes" id="UP000225215">
    <property type="component" value="Segment"/>
</dbReference>
<dbReference type="EMBL" id="KY290955">
    <property type="protein sequence ID" value="APU01548.1"/>
    <property type="molecule type" value="Genomic_DNA"/>
</dbReference>
<name>A0A219YC21_9CAUD</name>
<accession>A0A219YC21</accession>
<sequence length="82" mass="9558">MNYPMIGCKYKIIGELDKSHRGNSIGDIIECTNYEIIGDLCEFQSKDLFWDGMKLQHDEWGFGIVPKDEDNTWDDVLELIQE</sequence>